<comment type="caution">
    <text evidence="1">The sequence shown here is derived from an EMBL/GenBank/DDBJ whole genome shotgun (WGS) entry which is preliminary data.</text>
</comment>
<name>A0A420IAN4_9PEZI</name>
<reference evidence="1 2" key="1">
    <citation type="journal article" date="2018" name="BMC Genomics">
        <title>Comparative genome analyses reveal sequence features reflecting distinct modes of host-adaptation between dicot and monocot powdery mildew.</title>
        <authorList>
            <person name="Wu Y."/>
            <person name="Ma X."/>
            <person name="Pan Z."/>
            <person name="Kale S.D."/>
            <person name="Song Y."/>
            <person name="King H."/>
            <person name="Zhang Q."/>
            <person name="Presley C."/>
            <person name="Deng X."/>
            <person name="Wei C.I."/>
            <person name="Xiao S."/>
        </authorList>
    </citation>
    <scope>NUCLEOTIDE SEQUENCE [LARGE SCALE GENOMIC DNA]</scope>
    <source>
        <strain evidence="1">UMSG1</strain>
    </source>
</reference>
<sequence>MSVRLLMKEVLSGNSRQSSAKQIAEKQFDLKSEAAHERGRRIIGWAYQVLRTGVIDSSKKGCHKKTSSLIEDEDILRKSQQHLRTYYQNDDERTPARFHLWINRELLIRLTGG</sequence>
<evidence type="ECO:0000313" key="1">
    <source>
        <dbReference type="EMBL" id="RKF71632.1"/>
    </source>
</evidence>
<protein>
    <submittedName>
        <fullName evidence="1">Uncharacterized protein</fullName>
    </submittedName>
</protein>
<gene>
    <name evidence="1" type="ORF">GcM1_250064</name>
</gene>
<dbReference type="AlphaFoldDB" id="A0A420IAN4"/>
<proteinExistence type="predicted"/>
<organism evidence="1 2">
    <name type="scientific">Golovinomyces cichoracearum</name>
    <dbReference type="NCBI Taxonomy" id="62708"/>
    <lineage>
        <taxon>Eukaryota</taxon>
        <taxon>Fungi</taxon>
        <taxon>Dikarya</taxon>
        <taxon>Ascomycota</taxon>
        <taxon>Pezizomycotina</taxon>
        <taxon>Leotiomycetes</taxon>
        <taxon>Erysiphales</taxon>
        <taxon>Erysiphaceae</taxon>
        <taxon>Golovinomyces</taxon>
    </lineage>
</organism>
<dbReference type="EMBL" id="MCBS01025064">
    <property type="protein sequence ID" value="RKF71632.1"/>
    <property type="molecule type" value="Genomic_DNA"/>
</dbReference>
<evidence type="ECO:0000313" key="2">
    <source>
        <dbReference type="Proteomes" id="UP000285326"/>
    </source>
</evidence>
<accession>A0A420IAN4</accession>
<dbReference type="Proteomes" id="UP000285326">
    <property type="component" value="Unassembled WGS sequence"/>
</dbReference>